<reference evidence="1" key="1">
    <citation type="submission" date="2014-11" db="EMBL/GenBank/DDBJ databases">
        <authorList>
            <person name="Amaro Gonzalez C."/>
        </authorList>
    </citation>
    <scope>NUCLEOTIDE SEQUENCE</scope>
</reference>
<name>A0A0E9U1R1_ANGAN</name>
<dbReference type="AlphaFoldDB" id="A0A0E9U1R1"/>
<reference evidence="1" key="2">
    <citation type="journal article" date="2015" name="Fish Shellfish Immunol.">
        <title>Early steps in the European eel (Anguilla anguilla)-Vibrio vulnificus interaction in the gills: Role of the RtxA13 toxin.</title>
        <authorList>
            <person name="Callol A."/>
            <person name="Pajuelo D."/>
            <person name="Ebbesson L."/>
            <person name="Teles M."/>
            <person name="MacKenzie S."/>
            <person name="Amaro C."/>
        </authorList>
    </citation>
    <scope>NUCLEOTIDE SEQUENCE</scope>
</reference>
<organism evidence="1">
    <name type="scientific">Anguilla anguilla</name>
    <name type="common">European freshwater eel</name>
    <name type="synonym">Muraena anguilla</name>
    <dbReference type="NCBI Taxonomy" id="7936"/>
    <lineage>
        <taxon>Eukaryota</taxon>
        <taxon>Metazoa</taxon>
        <taxon>Chordata</taxon>
        <taxon>Craniata</taxon>
        <taxon>Vertebrata</taxon>
        <taxon>Euteleostomi</taxon>
        <taxon>Actinopterygii</taxon>
        <taxon>Neopterygii</taxon>
        <taxon>Teleostei</taxon>
        <taxon>Anguilliformes</taxon>
        <taxon>Anguillidae</taxon>
        <taxon>Anguilla</taxon>
    </lineage>
</organism>
<accession>A0A0E9U1R1</accession>
<sequence length="51" mass="5801">MLCEDMILLGASITHTDYTCYCIIHGNMCFICYKYCNIVLNKIPFMVSISG</sequence>
<protein>
    <submittedName>
        <fullName evidence="1">Uncharacterized protein</fullName>
    </submittedName>
</protein>
<proteinExistence type="predicted"/>
<dbReference type="EMBL" id="GBXM01048890">
    <property type="protein sequence ID" value="JAH59687.1"/>
    <property type="molecule type" value="Transcribed_RNA"/>
</dbReference>
<evidence type="ECO:0000313" key="1">
    <source>
        <dbReference type="EMBL" id="JAH59687.1"/>
    </source>
</evidence>